<dbReference type="PANTHER" id="PTHR43289:SF34">
    <property type="entry name" value="SERINE_THREONINE-PROTEIN KINASE YBDM-RELATED"/>
    <property type="match status" value="1"/>
</dbReference>
<evidence type="ECO:0000256" key="2">
    <source>
        <dbReference type="ARBA" id="ARBA00022741"/>
    </source>
</evidence>
<feature type="transmembrane region" description="Helical" evidence="7">
    <location>
        <begin position="406"/>
        <end position="427"/>
    </location>
</feature>
<dbReference type="eggNOG" id="COG0515">
    <property type="taxonomic scope" value="Bacteria"/>
</dbReference>
<dbReference type="STRING" id="298654.FraEuI1c_7136"/>
<evidence type="ECO:0000256" key="5">
    <source>
        <dbReference type="PROSITE-ProRule" id="PRU10141"/>
    </source>
</evidence>
<dbReference type="HOGENOM" id="CLU_383001_0_0_11"/>
<dbReference type="PROSITE" id="PS00108">
    <property type="entry name" value="PROTEIN_KINASE_ST"/>
    <property type="match status" value="1"/>
</dbReference>
<dbReference type="InterPro" id="IPR011009">
    <property type="entry name" value="Kinase-like_dom_sf"/>
</dbReference>
<evidence type="ECO:0000256" key="3">
    <source>
        <dbReference type="ARBA" id="ARBA00022777"/>
    </source>
</evidence>
<dbReference type="Gene3D" id="3.30.200.20">
    <property type="entry name" value="Phosphorylase Kinase, domain 1"/>
    <property type="match status" value="1"/>
</dbReference>
<evidence type="ECO:0000256" key="6">
    <source>
        <dbReference type="SAM" id="MobiDB-lite"/>
    </source>
</evidence>
<evidence type="ECO:0000256" key="7">
    <source>
        <dbReference type="SAM" id="Phobius"/>
    </source>
</evidence>
<accession>E3IYN0</accession>
<feature type="transmembrane region" description="Helical" evidence="7">
    <location>
        <begin position="296"/>
        <end position="315"/>
    </location>
</feature>
<keyword evidence="7" id="KW-0472">Membrane</keyword>
<keyword evidence="7" id="KW-0812">Transmembrane</keyword>
<dbReference type="Pfam" id="PF25021">
    <property type="entry name" value="TEN_NHL"/>
    <property type="match status" value="3"/>
</dbReference>
<keyword evidence="3 9" id="KW-0418">Kinase</keyword>
<name>E3IYN0_PSEI1</name>
<feature type="region of interest" description="Disordered" evidence="6">
    <location>
        <begin position="345"/>
        <end position="402"/>
    </location>
</feature>
<keyword evidence="7" id="KW-1133">Transmembrane helix</keyword>
<feature type="compositionally biased region" description="Low complexity" evidence="6">
    <location>
        <begin position="493"/>
        <end position="513"/>
    </location>
</feature>
<protein>
    <submittedName>
        <fullName evidence="9">Serine/threonine protein kinase</fullName>
    </submittedName>
</protein>
<feature type="binding site" evidence="5">
    <location>
        <position position="47"/>
    </location>
    <ligand>
        <name>ATP</name>
        <dbReference type="ChEBI" id="CHEBI:30616"/>
    </ligand>
</feature>
<dbReference type="AlphaFoldDB" id="E3IYN0"/>
<organism evidence="9 10">
    <name type="scientific">Pseudofrankia inefficax (strain DSM 45817 / CECT 9037 / DDB 130130 / EuI1c)</name>
    <name type="common">Frankia inefficax</name>
    <dbReference type="NCBI Taxonomy" id="298654"/>
    <lineage>
        <taxon>Bacteria</taxon>
        <taxon>Bacillati</taxon>
        <taxon>Actinomycetota</taxon>
        <taxon>Actinomycetes</taxon>
        <taxon>Frankiales</taxon>
        <taxon>Frankiaceae</taxon>
        <taxon>Pseudofrankia</taxon>
    </lineage>
</organism>
<sequence>MTTPTPAPDLIAGALPGYEIGAELGRGGFGAVYAARHRLMGRAVAIKVLLDPGAAAGPDPFDGSGGSGGDLRTRFLAEARVLAELDHPHIVRVYDYVEHAGLCLLVMEQLTGGTLRTRIASTPPSRAGSAWTPSDQLARPGNLDPRSSCAIGLTAATALAAAHRIGVLHRDIKPDNLLFGADGMPRVADFGIAKIVESSTVTTTGLLGTPRYMAPEQIEGTRLGPGTDLYALGVVLYELLCGRPVFGRGLTVPALLHHHLSIPPDPMPEVPAPLAAVVLAALAKNPADRPASAHDLALMLAAGATAVFGPGWLAAAGIPARLPDDVLTAAGHRLGDLLPGMTPGWAPPGVSPTLAGPTTTPPYPMHTPRPGGPSPTDPPPGPPLTPTRVAPTPHGRRRRRPRRRGLLIGAGVTLVVVLLAVGLVVGLTAGGGGDAKPGYAGQQLTLDRGTFFDALALRRDGTVYVAVSDSGVGTGAVYEVTASGTVRAVAGVGPAPASSPTTTRTTTATTPPATTSPPPVPAAGVPAAQLVLNEVHGLAVAPDGTVYAADHAADQVYRIAPDGRAFVFAGTARGGGGFTADAGLATRAALDGPAAAALGPDGSVYVAEGSRIRKITKDGLISTVAGAYGRSSTTVIGDGGPATKASLPSPSGLAVTADGSIYVADDYLDTIREITPDGTIRTVAGTSGKDGETGDGGPAARALLSGPTGLALGPDGSLYITDTHNAKIRRIDPKGVMTTFAGTDSGVSTGLDGTSAGEAALTGLYGVVVDPSGAVYATLNQVGTLLRIDPANHIVRTLLAPPEK</sequence>
<dbReference type="InterPro" id="IPR011042">
    <property type="entry name" value="6-blade_b-propeller_TolB-like"/>
</dbReference>
<keyword evidence="4 5" id="KW-0067">ATP-binding</keyword>
<dbReference type="eggNOG" id="COG3386">
    <property type="taxonomic scope" value="Bacteria"/>
</dbReference>
<dbReference type="GO" id="GO:0004674">
    <property type="term" value="F:protein serine/threonine kinase activity"/>
    <property type="evidence" value="ECO:0007669"/>
    <property type="project" value="UniProtKB-KW"/>
</dbReference>
<dbReference type="PROSITE" id="PS00107">
    <property type="entry name" value="PROTEIN_KINASE_ATP"/>
    <property type="match status" value="1"/>
</dbReference>
<evidence type="ECO:0000313" key="10">
    <source>
        <dbReference type="Proteomes" id="UP000002484"/>
    </source>
</evidence>
<gene>
    <name evidence="9" type="ordered locus">FraEuI1c_7136</name>
</gene>
<proteinExistence type="predicted"/>
<keyword evidence="10" id="KW-1185">Reference proteome</keyword>
<dbReference type="CDD" id="cd14014">
    <property type="entry name" value="STKc_PknB_like"/>
    <property type="match status" value="1"/>
</dbReference>
<dbReference type="KEGG" id="fri:FraEuI1c_7136"/>
<keyword evidence="9" id="KW-0723">Serine/threonine-protein kinase</keyword>
<evidence type="ECO:0000313" key="9">
    <source>
        <dbReference type="EMBL" id="ADP85101.1"/>
    </source>
</evidence>
<reference evidence="9 10" key="1">
    <citation type="submission" date="2010-10" db="EMBL/GenBank/DDBJ databases">
        <title>Complete sequence of Frankia sp. EuI1c.</title>
        <authorList>
            <consortium name="US DOE Joint Genome Institute"/>
            <person name="Lucas S."/>
            <person name="Copeland A."/>
            <person name="Lapidus A."/>
            <person name="Cheng J.-F."/>
            <person name="Bruce D."/>
            <person name="Goodwin L."/>
            <person name="Pitluck S."/>
            <person name="Chertkov O."/>
            <person name="Detter J.C."/>
            <person name="Han C."/>
            <person name="Tapia R."/>
            <person name="Land M."/>
            <person name="Hauser L."/>
            <person name="Jeffries C."/>
            <person name="Kyrpides N."/>
            <person name="Ivanova N."/>
            <person name="Mikhailova N."/>
            <person name="Beauchemin N."/>
            <person name="Sen A."/>
            <person name="Sur S.A."/>
            <person name="Gtari M."/>
            <person name="Wall L."/>
            <person name="Tisa L."/>
            <person name="Woyke T."/>
        </authorList>
    </citation>
    <scope>NUCLEOTIDE SEQUENCE [LARGE SCALE GENOMIC DNA]</scope>
    <source>
        <strain evidence="10">DSM 45817 / CECT 9037 / EuI1c</strain>
    </source>
</reference>
<dbReference type="SUPFAM" id="SSF63829">
    <property type="entry name" value="Calcium-dependent phosphotriesterase"/>
    <property type="match status" value="2"/>
</dbReference>
<dbReference type="InterPro" id="IPR017441">
    <property type="entry name" value="Protein_kinase_ATP_BS"/>
</dbReference>
<dbReference type="Pfam" id="PF00069">
    <property type="entry name" value="Pkinase"/>
    <property type="match status" value="1"/>
</dbReference>
<dbReference type="EMBL" id="CP002299">
    <property type="protein sequence ID" value="ADP85101.1"/>
    <property type="molecule type" value="Genomic_DNA"/>
</dbReference>
<evidence type="ECO:0000259" key="8">
    <source>
        <dbReference type="PROSITE" id="PS50011"/>
    </source>
</evidence>
<dbReference type="InterPro" id="IPR008271">
    <property type="entry name" value="Ser/Thr_kinase_AS"/>
</dbReference>
<dbReference type="SMART" id="SM00220">
    <property type="entry name" value="S_TKc"/>
    <property type="match status" value="1"/>
</dbReference>
<dbReference type="Proteomes" id="UP000002484">
    <property type="component" value="Chromosome"/>
</dbReference>
<feature type="domain" description="Protein kinase" evidence="8">
    <location>
        <begin position="18"/>
        <end position="308"/>
    </location>
</feature>
<dbReference type="Gene3D" id="2.120.10.30">
    <property type="entry name" value="TolB, C-terminal domain"/>
    <property type="match status" value="2"/>
</dbReference>
<dbReference type="GO" id="GO:0005524">
    <property type="term" value="F:ATP binding"/>
    <property type="evidence" value="ECO:0007669"/>
    <property type="project" value="UniProtKB-UniRule"/>
</dbReference>
<dbReference type="InParanoid" id="E3IYN0"/>
<dbReference type="InterPro" id="IPR056822">
    <property type="entry name" value="TEN_NHL"/>
</dbReference>
<dbReference type="InterPro" id="IPR000719">
    <property type="entry name" value="Prot_kinase_dom"/>
</dbReference>
<feature type="region of interest" description="Disordered" evidence="6">
    <location>
        <begin position="493"/>
        <end position="520"/>
    </location>
</feature>
<dbReference type="SUPFAM" id="SSF56112">
    <property type="entry name" value="Protein kinase-like (PK-like)"/>
    <property type="match status" value="1"/>
</dbReference>
<keyword evidence="2 5" id="KW-0547">Nucleotide-binding</keyword>
<dbReference type="PROSITE" id="PS50011">
    <property type="entry name" value="PROTEIN_KINASE_DOM"/>
    <property type="match status" value="1"/>
</dbReference>
<dbReference type="PANTHER" id="PTHR43289">
    <property type="entry name" value="MITOGEN-ACTIVATED PROTEIN KINASE KINASE KINASE 20-RELATED"/>
    <property type="match status" value="1"/>
</dbReference>
<evidence type="ECO:0000256" key="1">
    <source>
        <dbReference type="ARBA" id="ARBA00022679"/>
    </source>
</evidence>
<evidence type="ECO:0000256" key="4">
    <source>
        <dbReference type="ARBA" id="ARBA00022840"/>
    </source>
</evidence>
<dbReference type="Gene3D" id="1.10.510.10">
    <property type="entry name" value="Transferase(Phosphotransferase) domain 1"/>
    <property type="match status" value="1"/>
</dbReference>
<keyword evidence="1" id="KW-0808">Transferase</keyword>
<feature type="compositionally biased region" description="Pro residues" evidence="6">
    <location>
        <begin position="359"/>
        <end position="385"/>
    </location>
</feature>
<dbReference type="OrthoDB" id="5166759at2"/>